<dbReference type="HOGENOM" id="CLU_143545_0_0_11"/>
<accession>D9W6P6</accession>
<sequence>MTGSWPDRDRRAPGHFPTRMAVRDPRPCYTRAPGWHVMARMSSVLSGIVSLPPDTPTVRAARVVVEVRNVSRADVATSVVGAQVQTDVPLSPAGHIPFSVTVPGELDPDDAYGLRVHVDLSGTGFLERGDLVSARVGPVPPASTAGLIAPVSEV</sequence>
<dbReference type="AlphaFoldDB" id="D9W6P6"/>
<gene>
    <name evidence="1" type="ORF">SSOG_04274</name>
</gene>
<evidence type="ECO:0000313" key="1">
    <source>
        <dbReference type="EMBL" id="EFL24560.1"/>
    </source>
</evidence>
<name>D9W6P6_9ACTN</name>
<reference evidence="1 2" key="1">
    <citation type="submission" date="2009-02" db="EMBL/GenBank/DDBJ databases">
        <title>Annotation of Streptomyces hygroscopicus strain ATCC 53653.</title>
        <authorList>
            <consortium name="The Broad Institute Genome Sequencing Platform"/>
            <consortium name="Broad Institute Microbial Sequencing Center"/>
            <person name="Fischbach M."/>
            <person name="Godfrey P."/>
            <person name="Ward D."/>
            <person name="Young S."/>
            <person name="Zeng Q."/>
            <person name="Koehrsen M."/>
            <person name="Alvarado L."/>
            <person name="Berlin A.M."/>
            <person name="Bochicchio J."/>
            <person name="Borenstein D."/>
            <person name="Chapman S.B."/>
            <person name="Chen Z."/>
            <person name="Engels R."/>
            <person name="Freedman E."/>
            <person name="Gellesch M."/>
            <person name="Goldberg J."/>
            <person name="Griggs A."/>
            <person name="Gujja S."/>
            <person name="Heilman E.R."/>
            <person name="Heiman D.I."/>
            <person name="Hepburn T.A."/>
            <person name="Howarth C."/>
            <person name="Jen D."/>
            <person name="Larson L."/>
            <person name="Lewis B."/>
            <person name="Mehta T."/>
            <person name="Park D."/>
            <person name="Pearson M."/>
            <person name="Richards J."/>
            <person name="Roberts A."/>
            <person name="Saif S."/>
            <person name="Shea T.D."/>
            <person name="Shenoy N."/>
            <person name="Sisk P."/>
            <person name="Stolte C."/>
            <person name="Sykes S.N."/>
            <person name="Thomson T."/>
            <person name="Walk T."/>
            <person name="White J."/>
            <person name="Yandava C."/>
            <person name="Straight P."/>
            <person name="Clardy J."/>
            <person name="Hung D."/>
            <person name="Kolter R."/>
            <person name="Mekalanos J."/>
            <person name="Walker S."/>
            <person name="Walsh C.T."/>
            <person name="Wieland-Brown L.C."/>
            <person name="Haas B."/>
            <person name="Nusbaum C."/>
            <person name="Birren B."/>
        </authorList>
    </citation>
    <scope>NUCLEOTIDE SEQUENCE [LARGE SCALE GENOMIC DNA]</scope>
    <source>
        <strain evidence="1 2">ATCC 53653</strain>
    </source>
</reference>
<dbReference type="Proteomes" id="UP000003963">
    <property type="component" value="Unassembled WGS sequence"/>
</dbReference>
<proteinExistence type="predicted"/>
<organism evidence="1 2">
    <name type="scientific">Streptomyces himastatinicus ATCC 53653</name>
    <dbReference type="NCBI Taxonomy" id="457427"/>
    <lineage>
        <taxon>Bacteria</taxon>
        <taxon>Bacillati</taxon>
        <taxon>Actinomycetota</taxon>
        <taxon>Actinomycetes</taxon>
        <taxon>Kitasatosporales</taxon>
        <taxon>Streptomycetaceae</taxon>
        <taxon>Streptomyces</taxon>
        <taxon>Streptomyces violaceusniger group</taxon>
    </lineage>
</organism>
<dbReference type="STRING" id="457427.SSOG_04274"/>
<protein>
    <submittedName>
        <fullName evidence="1">Uncharacterized protein</fullName>
    </submittedName>
</protein>
<keyword evidence="2" id="KW-1185">Reference proteome</keyword>
<evidence type="ECO:0000313" key="2">
    <source>
        <dbReference type="Proteomes" id="UP000003963"/>
    </source>
</evidence>
<dbReference type="EMBL" id="GG657754">
    <property type="protein sequence ID" value="EFL24560.1"/>
    <property type="molecule type" value="Genomic_DNA"/>
</dbReference>